<dbReference type="RefSeq" id="WP_012900817.1">
    <property type="nucleotide sequence ID" value="NC_013665.1"/>
</dbReference>
<dbReference type="CDD" id="cd05254">
    <property type="entry name" value="dTDP_HR_like_SDR_e"/>
    <property type="match status" value="1"/>
</dbReference>
<dbReference type="SUPFAM" id="SSF51735">
    <property type="entry name" value="NAD(P)-binding Rossmann-fold domains"/>
    <property type="match status" value="1"/>
</dbReference>
<dbReference type="PANTHER" id="PTHR43242">
    <property type="entry name" value="NAD(P)-BINDING ROSSMANN-FOLD SUPERFAMILY PROTEIN"/>
    <property type="match status" value="1"/>
</dbReference>
<keyword evidence="3" id="KW-1185">Reference proteome</keyword>
<dbReference type="InterPro" id="IPR036291">
    <property type="entry name" value="NAD(P)-bd_dom_sf"/>
</dbReference>
<protein>
    <submittedName>
        <fullName evidence="2">dTDP-4-dehydrorhamnose reductase</fullName>
    </submittedName>
</protein>
<reference evidence="2 3" key="1">
    <citation type="journal article" date="2007" name="Appl. Environ. Microbiol.">
        <title>Isolation of key methanogens for global methane emission from rice paddy fields: a novel isolate affiliated with the clone cluster rice cluster I.</title>
        <authorList>
            <person name="Sakai S."/>
            <person name="Imachi H."/>
            <person name="Sekiguchi Y."/>
            <person name="Ohashi A."/>
            <person name="Harada H."/>
            <person name="Kamagata Y."/>
        </authorList>
    </citation>
    <scope>NUCLEOTIDE SEQUENCE [LARGE SCALE GENOMIC DNA]</scope>
    <source>
        <strain evidence="3">DSM 17711 / JCM 13418 / NBRC 101707 / SANAE</strain>
    </source>
</reference>
<accession>D1Z0C1</accession>
<dbReference type="PANTHER" id="PTHR43242:SF1">
    <property type="entry name" value="NAD(P)-BINDING ROSSMANN-FOLD SUPERFAMILY PROTEIN"/>
    <property type="match status" value="1"/>
</dbReference>
<dbReference type="EMBL" id="AP011532">
    <property type="protein sequence ID" value="BAI62143.1"/>
    <property type="molecule type" value="Genomic_DNA"/>
</dbReference>
<dbReference type="STRING" id="304371.MCP_2071"/>
<dbReference type="eggNOG" id="arCOG01367">
    <property type="taxonomic scope" value="Archaea"/>
</dbReference>
<dbReference type="AlphaFoldDB" id="D1Z0C1"/>
<proteinExistence type="predicted"/>
<dbReference type="Pfam" id="PF04321">
    <property type="entry name" value="RmlD_sub_bind"/>
    <property type="match status" value="1"/>
</dbReference>
<dbReference type="OrthoDB" id="4907at2157"/>
<dbReference type="InParanoid" id="D1Z0C1"/>
<evidence type="ECO:0000259" key="1">
    <source>
        <dbReference type="Pfam" id="PF04321"/>
    </source>
</evidence>
<dbReference type="Gene3D" id="3.40.50.720">
    <property type="entry name" value="NAD(P)-binding Rossmann-like Domain"/>
    <property type="match status" value="1"/>
</dbReference>
<reference evidence="2 3" key="2">
    <citation type="journal article" date="2008" name="Int. J. Syst. Evol. Microbiol.">
        <title>Methanocella paludicola gen. nov., sp. nov., a methane-producing archaeon, the first isolate of the lineage 'Rice Cluster I', and proposal of the new archaeal order Methanocellales ord. nov.</title>
        <authorList>
            <person name="Sakai S."/>
            <person name="Imachi H."/>
            <person name="Hanada S."/>
            <person name="Ohashi A."/>
            <person name="Harada H."/>
            <person name="Kamagata Y."/>
        </authorList>
    </citation>
    <scope>NUCLEOTIDE SEQUENCE [LARGE SCALE GENOMIC DNA]</scope>
    <source>
        <strain evidence="3">DSM 17711 / JCM 13418 / NBRC 101707 / SANAE</strain>
    </source>
</reference>
<evidence type="ECO:0000313" key="2">
    <source>
        <dbReference type="EMBL" id="BAI62143.1"/>
    </source>
</evidence>
<dbReference type="GeneID" id="8681927"/>
<sequence length="288" mass="32004">MILIVGCGPMGSAIHEALKDKEVSWACDKEHPYPASGCTGYDIKNSADVARVVKQAKPQHLILTEEISSVEYCEKNRLDAMEFNTRGTRFFVEASSSLRPRVIYLSSAFVFDGRKPGGLYAEHDHVNPINVYGETKLMGEVAVDKAADHITLRLGDVYGNFSDNFVNFVVSSLNYGQKIELARDMYFSPIYIEDVAKAVRLLTLENMSGLYNVAGTERISHYEMGLRVARAFGLKEDMLVPLSMEEMGLTVRMPKDLSLDTSKISTLIKIRGIDEGLEAMKNSMAPSK</sequence>
<feature type="domain" description="RmlD-like substrate binding" evidence="1">
    <location>
        <begin position="2"/>
        <end position="280"/>
    </location>
</feature>
<gene>
    <name evidence="2" type="ordered locus">MCP_2071</name>
</gene>
<dbReference type="Proteomes" id="UP000001882">
    <property type="component" value="Chromosome"/>
</dbReference>
<evidence type="ECO:0000313" key="3">
    <source>
        <dbReference type="Proteomes" id="UP000001882"/>
    </source>
</evidence>
<dbReference type="Gene3D" id="3.90.25.10">
    <property type="entry name" value="UDP-galactose 4-epimerase, domain 1"/>
    <property type="match status" value="1"/>
</dbReference>
<name>D1Z0C1_METPS</name>
<dbReference type="InterPro" id="IPR029903">
    <property type="entry name" value="RmlD-like-bd"/>
</dbReference>
<organism evidence="2 3">
    <name type="scientific">Methanocella paludicola (strain DSM 17711 / JCM 13418 / NBRC 101707 / SANAE)</name>
    <dbReference type="NCBI Taxonomy" id="304371"/>
    <lineage>
        <taxon>Archaea</taxon>
        <taxon>Methanobacteriati</taxon>
        <taxon>Methanobacteriota</taxon>
        <taxon>Stenosarchaea group</taxon>
        <taxon>Methanomicrobia</taxon>
        <taxon>Methanocellales</taxon>
        <taxon>Methanocellaceae</taxon>
        <taxon>Methanocella</taxon>
    </lineage>
</organism>
<reference evidence="3" key="3">
    <citation type="journal article" date="2011" name="PLoS ONE">
        <title>Genome sequence of a mesophilic hydrogenotrophic methanogen Methanocella paludicola, the first cultivated representative of the order Methanocellales.</title>
        <authorList>
            <person name="Sakai S."/>
            <person name="Takaki Y."/>
            <person name="Shimamura S."/>
            <person name="Sekine M."/>
            <person name="Tajima T."/>
            <person name="Kosugi H."/>
            <person name="Ichikawa N."/>
            <person name="Tasumi E."/>
            <person name="Hiraki A.T."/>
            <person name="Shimizu A."/>
            <person name="Kato Y."/>
            <person name="Nishiko R."/>
            <person name="Mori K."/>
            <person name="Fujita N."/>
            <person name="Imachi H."/>
            <person name="Takai K."/>
        </authorList>
    </citation>
    <scope>NUCLEOTIDE SEQUENCE [LARGE SCALE GENOMIC DNA]</scope>
    <source>
        <strain evidence="3">DSM 17711 / JCM 13418 / NBRC 101707 / SANAE</strain>
    </source>
</reference>
<dbReference type="KEGG" id="mpd:MCP_2071"/>